<protein>
    <submittedName>
        <fullName evidence="2">ImmA/IrrE family metallo-endopeptidase</fullName>
    </submittedName>
</protein>
<comment type="caution">
    <text evidence="2">The sequence shown here is derived from an EMBL/GenBank/DDBJ whole genome shotgun (WGS) entry which is preliminary data.</text>
</comment>
<dbReference type="Proteomes" id="UP000297475">
    <property type="component" value="Unassembled WGS sequence"/>
</dbReference>
<evidence type="ECO:0000313" key="2">
    <source>
        <dbReference type="EMBL" id="TGG95233.1"/>
    </source>
</evidence>
<dbReference type="EMBL" id="SRMF01000001">
    <property type="protein sequence ID" value="TGG95233.1"/>
    <property type="molecule type" value="Genomic_DNA"/>
</dbReference>
<reference evidence="2 3" key="1">
    <citation type="submission" date="2019-04" db="EMBL/GenBank/DDBJ databases">
        <title>Natronospirillum operosus gen. nov., sp. nov., a haloalkaliphilic satellite isolated from decaying biomass of laboratory culture of cyanobacterium Geitlerinema sp. and proposal of Natronospirillaceae fam. nov. and Saccharospirillaceae fam. nov.</title>
        <authorList>
            <person name="Kevbrin V."/>
            <person name="Boltyanskaya Y."/>
            <person name="Koziaeva V."/>
            <person name="Grouzdev D.S."/>
            <person name="Park M."/>
            <person name="Cho J."/>
        </authorList>
    </citation>
    <scope>NUCLEOTIDE SEQUENCE [LARGE SCALE GENOMIC DNA]</scope>
    <source>
        <strain evidence="2 3">G-116</strain>
    </source>
</reference>
<dbReference type="InterPro" id="IPR052345">
    <property type="entry name" value="Rad_response_metalloprotease"/>
</dbReference>
<gene>
    <name evidence="2" type="ORF">E4656_02090</name>
</gene>
<feature type="domain" description="IrrE N-terminal-like" evidence="1">
    <location>
        <begin position="359"/>
        <end position="443"/>
    </location>
</feature>
<dbReference type="Gene3D" id="1.10.10.2910">
    <property type="match status" value="1"/>
</dbReference>
<evidence type="ECO:0000313" key="3">
    <source>
        <dbReference type="Proteomes" id="UP000297475"/>
    </source>
</evidence>
<dbReference type="InterPro" id="IPR010359">
    <property type="entry name" value="IrrE_HExxH"/>
</dbReference>
<organism evidence="2 3">
    <name type="scientific">Natronospirillum operosum</name>
    <dbReference type="NCBI Taxonomy" id="2759953"/>
    <lineage>
        <taxon>Bacteria</taxon>
        <taxon>Pseudomonadati</taxon>
        <taxon>Pseudomonadota</taxon>
        <taxon>Gammaproteobacteria</taxon>
        <taxon>Oceanospirillales</taxon>
        <taxon>Natronospirillaceae</taxon>
        <taxon>Natronospirillum</taxon>
    </lineage>
</organism>
<dbReference type="RefSeq" id="WP_135480737.1">
    <property type="nucleotide sequence ID" value="NZ_SRMF01000001.1"/>
</dbReference>
<dbReference type="AlphaFoldDB" id="A0A4Z0WIH3"/>
<name>A0A4Z0WIH3_9GAMM</name>
<dbReference type="OrthoDB" id="5497105at2"/>
<sequence>MDKKVQLGSNTGIQLTLNYKAAQDAEGLLWAKGRLIIGGEVVWALEDEEPIEWTWLDLFEFLGRAWPWLLLEQDFPLPLKATSPASLRQEAEKRWATLSSEIVRDEEEQIHRFLHRHDFASAMKGIFLPSVFLLRQGERFLINIPSRHKELMMSFDSVVDDLNSIGEGLKGLLAESKHPRALMALKHWDDRQEKLSHRAIELLSGLRPDELSLIEADKGPAFWEHDAEHPTRDSVILAAARMSKDTMPFNLQKELLELLKEIPGCTTEELDSIATEILSEFKEEGRPHDQGYLAARKLRDCLNLDLEDRVEPEQLLRQWQVQIKKKAFPDSSFEAVALWGENHGPAVVLNYRASKAAANEHRVRSTLAHEICHLVLDRHSALPVAEVLNGRTPEKLEQRARAFAAEFLLPRASASKTLRQNSNLKDALYSLSRAYGVSLELAAWQIHNSDAYSSLNRDDLLVLQQAITI</sequence>
<evidence type="ECO:0000259" key="1">
    <source>
        <dbReference type="Pfam" id="PF06114"/>
    </source>
</evidence>
<dbReference type="PANTHER" id="PTHR43236:SF1">
    <property type="entry name" value="BLL7220 PROTEIN"/>
    <property type="match status" value="1"/>
</dbReference>
<dbReference type="Pfam" id="PF06114">
    <property type="entry name" value="Peptidase_M78"/>
    <property type="match status" value="1"/>
</dbReference>
<dbReference type="PANTHER" id="PTHR43236">
    <property type="entry name" value="ANTITOXIN HIGA1"/>
    <property type="match status" value="1"/>
</dbReference>
<proteinExistence type="predicted"/>
<accession>A0A4Z0WIH3</accession>
<keyword evidence="3" id="KW-1185">Reference proteome</keyword>